<keyword evidence="1" id="KW-0472">Membrane</keyword>
<sequence>MMSLDIVKPLHLPGDFSYGVYVVGWPVQNTFANLFPKSGIHTNQIMTFACAFSLAVISWFLIESRVCARRRFRIICDEEK</sequence>
<gene>
    <name evidence="2" type="ORF">BZM27_52820</name>
</gene>
<accession>A0A4V2NFY3</accession>
<comment type="caution">
    <text evidence="2">The sequence shown here is derived from an EMBL/GenBank/DDBJ whole genome shotgun (WGS) entry which is preliminary data.</text>
</comment>
<dbReference type="AlphaFoldDB" id="A0A4V2NFY3"/>
<name>A0A4V2NFY3_9BURK</name>
<organism evidence="2 3">
    <name type="scientific">Paraburkholderia steynii</name>
    <dbReference type="NCBI Taxonomy" id="1245441"/>
    <lineage>
        <taxon>Bacteria</taxon>
        <taxon>Pseudomonadati</taxon>
        <taxon>Pseudomonadota</taxon>
        <taxon>Betaproteobacteria</taxon>
        <taxon>Burkholderiales</taxon>
        <taxon>Burkholderiaceae</taxon>
        <taxon>Paraburkholderia</taxon>
    </lineage>
</organism>
<reference evidence="2 3" key="1">
    <citation type="submission" date="2017-02" db="EMBL/GenBank/DDBJ databases">
        <title>Paraburkholderia sophoroidis sp. nov. and Paraburkholderia steynii sp. nov. rhizobial symbionts of the fynbos legume Hypocalyptus sophoroides.</title>
        <authorList>
            <person name="Steenkamp E.T."/>
            <person name="Beukes C.W."/>
            <person name="Van Zyl E."/>
            <person name="Avontuur J."/>
            <person name="Chan W.Y."/>
            <person name="Hassen A."/>
            <person name="Palmer M."/>
            <person name="Mthombeni L."/>
            <person name="Phalane F."/>
            <person name="Sereme K."/>
            <person name="Venter S.N."/>
        </authorList>
    </citation>
    <scope>NUCLEOTIDE SEQUENCE [LARGE SCALE GENOMIC DNA]</scope>
    <source>
        <strain evidence="2 3">HC1.1ba</strain>
    </source>
</reference>
<dbReference type="EMBL" id="MWML01000692">
    <property type="protein sequence ID" value="TCG02848.1"/>
    <property type="molecule type" value="Genomic_DNA"/>
</dbReference>
<dbReference type="Proteomes" id="UP000294200">
    <property type="component" value="Unassembled WGS sequence"/>
</dbReference>
<keyword evidence="1" id="KW-1133">Transmembrane helix</keyword>
<protein>
    <submittedName>
        <fullName evidence="2">Uncharacterized protein</fullName>
    </submittedName>
</protein>
<proteinExistence type="predicted"/>
<evidence type="ECO:0000256" key="1">
    <source>
        <dbReference type="SAM" id="Phobius"/>
    </source>
</evidence>
<keyword evidence="3" id="KW-1185">Reference proteome</keyword>
<evidence type="ECO:0000313" key="3">
    <source>
        <dbReference type="Proteomes" id="UP000294200"/>
    </source>
</evidence>
<evidence type="ECO:0000313" key="2">
    <source>
        <dbReference type="EMBL" id="TCG02848.1"/>
    </source>
</evidence>
<keyword evidence="1" id="KW-0812">Transmembrane</keyword>
<feature type="transmembrane region" description="Helical" evidence="1">
    <location>
        <begin position="45"/>
        <end position="62"/>
    </location>
</feature>